<keyword evidence="4 8" id="KW-0802">TPR repeat</keyword>
<dbReference type="Gene3D" id="1.25.40.10">
    <property type="entry name" value="Tetratricopeptide repeat domain"/>
    <property type="match status" value="1"/>
</dbReference>
<dbReference type="PANTHER" id="PTHR46208:SF1">
    <property type="entry name" value="MITOCHONDRIAL IMPORT RECEPTOR SUBUNIT TOM70"/>
    <property type="match status" value="1"/>
</dbReference>
<keyword evidence="5" id="KW-1133">Transmembrane helix</keyword>
<protein>
    <submittedName>
        <fullName evidence="9">Tetratricopeptide repeat protein</fullName>
    </submittedName>
</protein>
<dbReference type="Pfam" id="PF13432">
    <property type="entry name" value="TPR_16"/>
    <property type="match status" value="1"/>
</dbReference>
<dbReference type="AlphaFoldDB" id="A0A6I4V223"/>
<name>A0A6I4V223_9SPHN</name>
<keyword evidence="6" id="KW-0472">Membrane</keyword>
<proteinExistence type="inferred from homology"/>
<organism evidence="9 10">
    <name type="scientific">Pontixanthobacter luteolus</name>
    <dbReference type="NCBI Taxonomy" id="295089"/>
    <lineage>
        <taxon>Bacteria</taxon>
        <taxon>Pseudomonadati</taxon>
        <taxon>Pseudomonadota</taxon>
        <taxon>Alphaproteobacteria</taxon>
        <taxon>Sphingomonadales</taxon>
        <taxon>Erythrobacteraceae</taxon>
        <taxon>Pontixanthobacter</taxon>
    </lineage>
</organism>
<keyword evidence="3" id="KW-0677">Repeat</keyword>
<keyword evidence="2" id="KW-0812">Transmembrane</keyword>
<dbReference type="OrthoDB" id="105971at2"/>
<dbReference type="PANTHER" id="PTHR46208">
    <property type="entry name" value="MITOCHONDRIAL IMPORT RECEPTOR SUBUNIT TOM70"/>
    <property type="match status" value="1"/>
</dbReference>
<evidence type="ECO:0000313" key="9">
    <source>
        <dbReference type="EMBL" id="MXP48349.1"/>
    </source>
</evidence>
<dbReference type="SUPFAM" id="SSF48452">
    <property type="entry name" value="TPR-like"/>
    <property type="match status" value="1"/>
</dbReference>
<evidence type="ECO:0000256" key="2">
    <source>
        <dbReference type="ARBA" id="ARBA00022692"/>
    </source>
</evidence>
<dbReference type="EMBL" id="WTYP01000002">
    <property type="protein sequence ID" value="MXP48349.1"/>
    <property type="molecule type" value="Genomic_DNA"/>
</dbReference>
<sequence>MTLLGPFGLNGADGNRVAVTSKRGQALLAILATSPRGERSRSWLESTLWCAKPSEQAKASLRKELSNLKKAVNGSEPALLQADSSRVWVDTDQLWIDVFQNTGSTGEEFLEGMDIAGEEAFEDWLREKRSELSGSSDGSSLPAQADAGLDASEVKPTKLAIAVLPIRMEPPKPELEFAAYGFGEELINRLSRLRWLPVIARSSSFALAPELTDPVAAGQALGARYIVEGSLRSSGSGFRLSIGLADAESGQTLWNEAIVLKAIEDPDAIEATLDGLTAALDHRIDHSEQLRAIGTTDRNPDLLQLIWKARWHLVRLTDEDIAIAEGLLDQAAELQPNSSEVMIERAWLTVRKLWLSRGSEEQIRALRKSAQAAIFADPSDARGHMIAGIAEFWLHQPLRAEGLLRRAVELNPSLVMAHAQLGSSLYHKGETEEAIETLETAIRLSPNDFDLFFTEGELAMAHLTEGNLEESIVHAEASLSRRAAYWSSHVARINALAGLNRMTEAKAAYAEMLAAQPKFKPHFIDWLPYLDVSRNAALKDGLNQAATYTD</sequence>
<gene>
    <name evidence="9" type="ORF">GRI43_13210</name>
</gene>
<evidence type="ECO:0000256" key="5">
    <source>
        <dbReference type="ARBA" id="ARBA00022989"/>
    </source>
</evidence>
<dbReference type="InterPro" id="IPR011990">
    <property type="entry name" value="TPR-like_helical_dom_sf"/>
</dbReference>
<comment type="similarity">
    <text evidence="7">Belongs to the Tom70 family.</text>
</comment>
<comment type="subcellular location">
    <subcellularLocation>
        <location evidence="1">Membrane</location>
        <topology evidence="1">Single-pass membrane protein</topology>
    </subcellularLocation>
</comment>
<evidence type="ECO:0000256" key="3">
    <source>
        <dbReference type="ARBA" id="ARBA00022737"/>
    </source>
</evidence>
<dbReference type="GO" id="GO:0016020">
    <property type="term" value="C:membrane"/>
    <property type="evidence" value="ECO:0007669"/>
    <property type="project" value="UniProtKB-SubCell"/>
</dbReference>
<reference evidence="9 10" key="1">
    <citation type="submission" date="2019-12" db="EMBL/GenBank/DDBJ databases">
        <title>Genomic-based taxomic classification of the family Erythrobacteraceae.</title>
        <authorList>
            <person name="Xu L."/>
        </authorList>
    </citation>
    <scope>NUCLEOTIDE SEQUENCE [LARGE SCALE GENOMIC DNA]</scope>
    <source>
        <strain evidence="9 10">SW-109</strain>
    </source>
</reference>
<evidence type="ECO:0000313" key="10">
    <source>
        <dbReference type="Proteomes" id="UP000471435"/>
    </source>
</evidence>
<dbReference type="InterPro" id="IPR036388">
    <property type="entry name" value="WH-like_DNA-bd_sf"/>
</dbReference>
<dbReference type="Gene3D" id="1.10.10.10">
    <property type="entry name" value="Winged helix-like DNA-binding domain superfamily/Winged helix DNA-binding domain"/>
    <property type="match status" value="1"/>
</dbReference>
<feature type="repeat" description="TPR" evidence="8">
    <location>
        <begin position="415"/>
        <end position="448"/>
    </location>
</feature>
<dbReference type="RefSeq" id="WP_160731540.1">
    <property type="nucleotide sequence ID" value="NZ_WTYP01000002.1"/>
</dbReference>
<dbReference type="SMART" id="SM00028">
    <property type="entry name" value="TPR"/>
    <property type="match status" value="4"/>
</dbReference>
<keyword evidence="10" id="KW-1185">Reference proteome</keyword>
<accession>A0A6I4V223</accession>
<dbReference type="InterPro" id="IPR019734">
    <property type="entry name" value="TPR_rpt"/>
</dbReference>
<evidence type="ECO:0000256" key="4">
    <source>
        <dbReference type="ARBA" id="ARBA00022803"/>
    </source>
</evidence>
<comment type="caution">
    <text evidence="9">The sequence shown here is derived from an EMBL/GenBank/DDBJ whole genome shotgun (WGS) entry which is preliminary data.</text>
</comment>
<evidence type="ECO:0000256" key="6">
    <source>
        <dbReference type="ARBA" id="ARBA00023136"/>
    </source>
</evidence>
<evidence type="ECO:0000256" key="7">
    <source>
        <dbReference type="ARBA" id="ARBA00038030"/>
    </source>
</evidence>
<evidence type="ECO:0000256" key="1">
    <source>
        <dbReference type="ARBA" id="ARBA00004167"/>
    </source>
</evidence>
<dbReference type="Proteomes" id="UP000471435">
    <property type="component" value="Unassembled WGS sequence"/>
</dbReference>
<evidence type="ECO:0000256" key="8">
    <source>
        <dbReference type="PROSITE-ProRule" id="PRU00339"/>
    </source>
</evidence>
<dbReference type="PROSITE" id="PS50005">
    <property type="entry name" value="TPR"/>
    <property type="match status" value="1"/>
</dbReference>
<dbReference type="PROSITE" id="PS50293">
    <property type="entry name" value="TPR_REGION"/>
    <property type="match status" value="1"/>
</dbReference>